<dbReference type="RefSeq" id="WP_179549074.1">
    <property type="nucleotide sequence ID" value="NZ_BSEW01000002.1"/>
</dbReference>
<accession>A0A852SUH0</accession>
<gene>
    <name evidence="1" type="ORF">BJ984_003442</name>
</gene>
<evidence type="ECO:0000313" key="1">
    <source>
        <dbReference type="EMBL" id="NYD72284.1"/>
    </source>
</evidence>
<dbReference type="EMBL" id="JACCBM010000001">
    <property type="protein sequence ID" value="NYD72284.1"/>
    <property type="molecule type" value="Genomic_DNA"/>
</dbReference>
<name>A0A852SUH0_9MICO</name>
<proteinExistence type="predicted"/>
<organism evidence="1 2">
    <name type="scientific">Herbiconiux flava</name>
    <dbReference type="NCBI Taxonomy" id="881268"/>
    <lineage>
        <taxon>Bacteria</taxon>
        <taxon>Bacillati</taxon>
        <taxon>Actinomycetota</taxon>
        <taxon>Actinomycetes</taxon>
        <taxon>Micrococcales</taxon>
        <taxon>Microbacteriaceae</taxon>
        <taxon>Herbiconiux</taxon>
    </lineage>
</organism>
<comment type="caution">
    <text evidence="1">The sequence shown here is derived from an EMBL/GenBank/DDBJ whole genome shotgun (WGS) entry which is preliminary data.</text>
</comment>
<sequence length="59" mass="6653">MTRKFYVSFRESAVITEFVVAGTKREAIAKVRDGLGERIGFEIDETRNPTNFAAVEEAE</sequence>
<evidence type="ECO:0000313" key="2">
    <source>
        <dbReference type="Proteomes" id="UP000549913"/>
    </source>
</evidence>
<dbReference type="Proteomes" id="UP000549913">
    <property type="component" value="Unassembled WGS sequence"/>
</dbReference>
<reference evidence="1 2" key="1">
    <citation type="submission" date="2020-07" db="EMBL/GenBank/DDBJ databases">
        <title>Sequencing the genomes of 1000 actinobacteria strains.</title>
        <authorList>
            <person name="Klenk H.-P."/>
        </authorList>
    </citation>
    <scope>NUCLEOTIDE SEQUENCE [LARGE SCALE GENOMIC DNA]</scope>
    <source>
        <strain evidence="1 2">DSM 26474</strain>
    </source>
</reference>
<keyword evidence="2" id="KW-1185">Reference proteome</keyword>
<dbReference type="AlphaFoldDB" id="A0A852SUH0"/>
<protein>
    <submittedName>
        <fullName evidence="1">Uncharacterized protein</fullName>
    </submittedName>
</protein>